<dbReference type="Gene3D" id="1.10.10.10">
    <property type="entry name" value="Winged helix-like DNA-binding domain superfamily/Winged helix DNA-binding domain"/>
    <property type="match status" value="1"/>
</dbReference>
<dbReference type="Proteomes" id="UP000196230">
    <property type="component" value="Unassembled WGS sequence"/>
</dbReference>
<protein>
    <submittedName>
        <fullName evidence="2">Transcriptional regulator, MarR family</fullName>
    </submittedName>
</protein>
<dbReference type="SUPFAM" id="SSF46785">
    <property type="entry name" value="Winged helix' DNA-binding domain"/>
    <property type="match status" value="1"/>
</dbReference>
<accession>A0A1R4IZD1</accession>
<gene>
    <name evidence="2" type="ORF">FM125_05300</name>
</gene>
<dbReference type="EMBL" id="FUKP01000035">
    <property type="protein sequence ID" value="SJN24753.1"/>
    <property type="molecule type" value="Genomic_DNA"/>
</dbReference>
<reference evidence="2 3" key="1">
    <citation type="submission" date="2017-02" db="EMBL/GenBank/DDBJ databases">
        <authorList>
            <person name="Peterson S.W."/>
        </authorList>
    </citation>
    <scope>NUCLEOTIDE SEQUENCE [LARGE SCALE GENOMIC DNA]</scope>
    <source>
        <strain evidence="2 3">2B3F</strain>
    </source>
</reference>
<dbReference type="InterPro" id="IPR039422">
    <property type="entry name" value="MarR/SlyA-like"/>
</dbReference>
<dbReference type="PANTHER" id="PTHR33164:SF99">
    <property type="entry name" value="MARR FAMILY REGULATORY PROTEIN"/>
    <property type="match status" value="1"/>
</dbReference>
<dbReference type="InterPro" id="IPR036390">
    <property type="entry name" value="WH_DNA-bd_sf"/>
</dbReference>
<evidence type="ECO:0000259" key="1">
    <source>
        <dbReference type="PROSITE" id="PS50995"/>
    </source>
</evidence>
<dbReference type="PANTHER" id="PTHR33164">
    <property type="entry name" value="TRANSCRIPTIONAL REGULATOR, MARR FAMILY"/>
    <property type="match status" value="1"/>
</dbReference>
<dbReference type="PROSITE" id="PS50995">
    <property type="entry name" value="HTH_MARR_2"/>
    <property type="match status" value="1"/>
</dbReference>
<dbReference type="Pfam" id="PF12802">
    <property type="entry name" value="MarR_2"/>
    <property type="match status" value="1"/>
</dbReference>
<evidence type="ECO:0000313" key="2">
    <source>
        <dbReference type="EMBL" id="SJN24753.1"/>
    </source>
</evidence>
<dbReference type="RefSeq" id="WP_087133860.1">
    <property type="nucleotide sequence ID" value="NZ_FUKP01000035.1"/>
</dbReference>
<dbReference type="InterPro" id="IPR036388">
    <property type="entry name" value="WH-like_DNA-bd_sf"/>
</dbReference>
<organism evidence="2 3">
    <name type="scientific">Micrococcus lylae</name>
    <dbReference type="NCBI Taxonomy" id="1273"/>
    <lineage>
        <taxon>Bacteria</taxon>
        <taxon>Bacillati</taxon>
        <taxon>Actinomycetota</taxon>
        <taxon>Actinomycetes</taxon>
        <taxon>Micrococcales</taxon>
        <taxon>Micrococcaceae</taxon>
        <taxon>Micrococcus</taxon>
    </lineage>
</organism>
<sequence>MDSVDAPWPSGRRDVWRSYFESSAMLTQRLEQSLRAETGLSLADYNVLLLLTEAPERRLRMGELARKLVFSPSRLTYLIGSLARRGLVVRQDAVDDGRGKEASLTDAGAQAFRRAAVLHARDVDELFLDALSEQDLAVLARVFARLGRHLS</sequence>
<dbReference type="SMART" id="SM00347">
    <property type="entry name" value="HTH_MARR"/>
    <property type="match status" value="1"/>
</dbReference>
<dbReference type="GO" id="GO:0006950">
    <property type="term" value="P:response to stress"/>
    <property type="evidence" value="ECO:0007669"/>
    <property type="project" value="TreeGrafter"/>
</dbReference>
<dbReference type="InterPro" id="IPR000835">
    <property type="entry name" value="HTH_MarR-typ"/>
</dbReference>
<dbReference type="PRINTS" id="PR00598">
    <property type="entry name" value="HTHMARR"/>
</dbReference>
<evidence type="ECO:0000313" key="3">
    <source>
        <dbReference type="Proteomes" id="UP000196230"/>
    </source>
</evidence>
<name>A0A1R4IZD1_9MICC</name>
<dbReference type="AlphaFoldDB" id="A0A1R4IZD1"/>
<proteinExistence type="predicted"/>
<dbReference type="GO" id="GO:0003700">
    <property type="term" value="F:DNA-binding transcription factor activity"/>
    <property type="evidence" value="ECO:0007669"/>
    <property type="project" value="InterPro"/>
</dbReference>
<feature type="domain" description="HTH marR-type" evidence="1">
    <location>
        <begin position="12"/>
        <end position="148"/>
    </location>
</feature>